<keyword evidence="1" id="KW-0175">Coiled coil</keyword>
<evidence type="ECO:0000256" key="1">
    <source>
        <dbReference type="SAM" id="Coils"/>
    </source>
</evidence>
<evidence type="ECO:0000313" key="2">
    <source>
        <dbReference type="EMBL" id="UOQ47231.1"/>
    </source>
</evidence>
<feature type="coiled-coil region" evidence="1">
    <location>
        <begin position="29"/>
        <end position="60"/>
    </location>
</feature>
<evidence type="ECO:0000313" key="3">
    <source>
        <dbReference type="Proteomes" id="UP000831782"/>
    </source>
</evidence>
<accession>A0ABY4EYH8</accession>
<dbReference type="RefSeq" id="WP_244716184.1">
    <property type="nucleotide sequence ID" value="NZ_CP095072.1"/>
</dbReference>
<reference evidence="2 3" key="1">
    <citation type="submission" date="2022-04" db="EMBL/GenBank/DDBJ databases">
        <title>Gracilibacillus sp. isolated from saltern.</title>
        <authorList>
            <person name="Won M."/>
            <person name="Lee C.-M."/>
            <person name="Woen H.-Y."/>
            <person name="Kwon S.-W."/>
        </authorList>
    </citation>
    <scope>NUCLEOTIDE SEQUENCE [LARGE SCALE GENOMIC DNA]</scope>
    <source>
        <strain evidence="2 3">SSWR10-1</strain>
    </source>
</reference>
<sequence length="126" mass="14660">MLLRLKHSESALILLHMAMTRKSARNTFKRNHKKESKELLASFDEVKEELEKAVDQTDENQGFLVTDYHFNVREIQMLYSFLSSYIPLLSDTVKKAGDKDEDRYQVLDLQRINVQLQKMLEGAGVV</sequence>
<organism evidence="2 3">
    <name type="scientific">Gracilibacillus caseinilyticus</name>
    <dbReference type="NCBI Taxonomy" id="2932256"/>
    <lineage>
        <taxon>Bacteria</taxon>
        <taxon>Bacillati</taxon>
        <taxon>Bacillota</taxon>
        <taxon>Bacilli</taxon>
        <taxon>Bacillales</taxon>
        <taxon>Bacillaceae</taxon>
        <taxon>Gracilibacillus</taxon>
    </lineage>
</organism>
<gene>
    <name evidence="2" type="ORF">MUN88_14265</name>
</gene>
<protein>
    <submittedName>
        <fullName evidence="2">Uncharacterized protein</fullName>
    </submittedName>
</protein>
<dbReference type="EMBL" id="CP095072">
    <property type="protein sequence ID" value="UOQ47231.1"/>
    <property type="molecule type" value="Genomic_DNA"/>
</dbReference>
<name>A0ABY4EYH8_9BACI</name>
<dbReference type="Proteomes" id="UP000831782">
    <property type="component" value="Chromosome"/>
</dbReference>
<proteinExistence type="predicted"/>
<keyword evidence="3" id="KW-1185">Reference proteome</keyword>